<organism evidence="9 10">
    <name type="scientific">Parapedobacter composti</name>
    <dbReference type="NCBI Taxonomy" id="623281"/>
    <lineage>
        <taxon>Bacteria</taxon>
        <taxon>Pseudomonadati</taxon>
        <taxon>Bacteroidota</taxon>
        <taxon>Sphingobacteriia</taxon>
        <taxon>Sphingobacteriales</taxon>
        <taxon>Sphingobacteriaceae</taxon>
        <taxon>Parapedobacter</taxon>
    </lineage>
</organism>
<evidence type="ECO:0000256" key="4">
    <source>
        <dbReference type="ARBA" id="ARBA00023136"/>
    </source>
</evidence>
<evidence type="ECO:0000313" key="10">
    <source>
        <dbReference type="Proteomes" id="UP000199577"/>
    </source>
</evidence>
<gene>
    <name evidence="9" type="ORF">SAMN05421747_1187</name>
</gene>
<dbReference type="Gene3D" id="1.25.40.390">
    <property type="match status" value="1"/>
</dbReference>
<keyword evidence="3 6" id="KW-0732">Signal</keyword>
<dbReference type="Proteomes" id="UP000199577">
    <property type="component" value="Unassembled WGS sequence"/>
</dbReference>
<dbReference type="InterPro" id="IPR012944">
    <property type="entry name" value="SusD_RagB_dom"/>
</dbReference>
<evidence type="ECO:0000259" key="7">
    <source>
        <dbReference type="Pfam" id="PF07980"/>
    </source>
</evidence>
<reference evidence="9 10" key="1">
    <citation type="submission" date="2016-10" db="EMBL/GenBank/DDBJ databases">
        <authorList>
            <person name="de Groot N.N."/>
        </authorList>
    </citation>
    <scope>NUCLEOTIDE SEQUENCE [LARGE SCALE GENOMIC DNA]</scope>
    <source>
        <strain evidence="9 10">DSM 22900</strain>
    </source>
</reference>
<keyword evidence="4" id="KW-0472">Membrane</keyword>
<evidence type="ECO:0000256" key="1">
    <source>
        <dbReference type="ARBA" id="ARBA00004442"/>
    </source>
</evidence>
<feature type="domain" description="RagB/SusD" evidence="7">
    <location>
        <begin position="312"/>
        <end position="606"/>
    </location>
</feature>
<comment type="similarity">
    <text evidence="2">Belongs to the SusD family.</text>
</comment>
<dbReference type="EMBL" id="FOLL01000018">
    <property type="protein sequence ID" value="SFC66421.1"/>
    <property type="molecule type" value="Genomic_DNA"/>
</dbReference>
<evidence type="ECO:0000256" key="2">
    <source>
        <dbReference type="ARBA" id="ARBA00006275"/>
    </source>
</evidence>
<dbReference type="STRING" id="623281.SAMN05421747_1187"/>
<dbReference type="Pfam" id="PF14322">
    <property type="entry name" value="SusD-like_3"/>
    <property type="match status" value="1"/>
</dbReference>
<dbReference type="InterPro" id="IPR033985">
    <property type="entry name" value="SusD-like_N"/>
</dbReference>
<proteinExistence type="inferred from homology"/>
<evidence type="ECO:0000256" key="3">
    <source>
        <dbReference type="ARBA" id="ARBA00022729"/>
    </source>
</evidence>
<dbReference type="AlphaFoldDB" id="A0A1I1L0A8"/>
<evidence type="ECO:0000256" key="5">
    <source>
        <dbReference type="ARBA" id="ARBA00023237"/>
    </source>
</evidence>
<dbReference type="SUPFAM" id="SSF48452">
    <property type="entry name" value="TPR-like"/>
    <property type="match status" value="1"/>
</dbReference>
<feature type="chain" id="PRO_5011795741" evidence="6">
    <location>
        <begin position="21"/>
        <end position="606"/>
    </location>
</feature>
<evidence type="ECO:0000256" key="6">
    <source>
        <dbReference type="SAM" id="SignalP"/>
    </source>
</evidence>
<comment type="subcellular location">
    <subcellularLocation>
        <location evidence="1">Cell outer membrane</location>
    </subcellularLocation>
</comment>
<evidence type="ECO:0000259" key="8">
    <source>
        <dbReference type="Pfam" id="PF14322"/>
    </source>
</evidence>
<dbReference type="InterPro" id="IPR011990">
    <property type="entry name" value="TPR-like_helical_dom_sf"/>
</dbReference>
<feature type="signal peptide" evidence="6">
    <location>
        <begin position="1"/>
        <end position="20"/>
    </location>
</feature>
<dbReference type="GO" id="GO:0009279">
    <property type="term" value="C:cell outer membrane"/>
    <property type="evidence" value="ECO:0007669"/>
    <property type="project" value="UniProtKB-SubCell"/>
</dbReference>
<dbReference type="PROSITE" id="PS51257">
    <property type="entry name" value="PROKAR_LIPOPROTEIN"/>
    <property type="match status" value="1"/>
</dbReference>
<protein>
    <submittedName>
        <fullName evidence="9">Starch-binding associating with outer membrane</fullName>
    </submittedName>
</protein>
<keyword evidence="10" id="KW-1185">Reference proteome</keyword>
<dbReference type="Pfam" id="PF07980">
    <property type="entry name" value="SusD_RagB"/>
    <property type="match status" value="1"/>
</dbReference>
<accession>A0A1I1L0A8</accession>
<evidence type="ECO:0000313" key="9">
    <source>
        <dbReference type="EMBL" id="SFC66421.1"/>
    </source>
</evidence>
<feature type="domain" description="SusD-like N-terminal" evidence="8">
    <location>
        <begin position="109"/>
        <end position="205"/>
    </location>
</feature>
<dbReference type="RefSeq" id="WP_211657635.1">
    <property type="nucleotide sequence ID" value="NZ_FOLL01000018.1"/>
</dbReference>
<name>A0A1I1L0A8_9SPHI</name>
<keyword evidence="5" id="KW-0998">Cell outer membrane</keyword>
<sequence length="606" mass="69489">MQRIRKYLILVLISASLAFSCKKVLDATPDGRISYEDVFQDPELVRAQFNTCFDHLPLKGLNYFFFANNPVGLSDEAWYTRTSGPLTDAYNGSISASNNSLETTAALNYPWDGDFWASYYKQIRLTNLFIANIGTANVDSEENRDRWNAEAHILRAYFYMELLKWYGAVPLTTSVIPIDADYSQFAKASYVDVCRQIVADCDVALESQHLPWRLISGNESHRLTKGIAAALRGQAALFAASPAHNGGEDLWEWAYEVNKSSVELLLRNGYELYDHYNVGGNYTSAYQEYFAQNPDYSATPNDRETIMENWRASMDYFDIQTLPILGGSFAGNVPTQELVDAFDMLETGKPVLHLERPYLDEQHLQPNYVPDSGYDPENPYEGRDPRFYASIFYNGSTYRVAGYPNNTANIETFVGGNCGLDLTNEKHTHTGYYSRKFYFTMYWPAMFRFVDGKPRIFRLGRSFLDLAECAAETGRLTEAMEYVNRIRHRAGFSPQVDKAASSIEEARLIVRHERRVELHYEEDRYFDVRRWTPLDQDIQEEKFVTGMRITKQTDGTFNYQRFVLGQGGGRPSKANYGKKWHFFPIPQSEVIKLESVTNTPWQNAGW</sequence>